<evidence type="ECO:0000256" key="2">
    <source>
        <dbReference type="SAM" id="SignalP"/>
    </source>
</evidence>
<evidence type="ECO:0000256" key="1">
    <source>
        <dbReference type="ARBA" id="ARBA00022729"/>
    </source>
</evidence>
<dbReference type="EMBL" id="BTGU01000020">
    <property type="protein sequence ID" value="GMN45468.1"/>
    <property type="molecule type" value="Genomic_DNA"/>
</dbReference>
<proteinExistence type="predicted"/>
<gene>
    <name evidence="3" type="ORF">TIFTF001_014660</name>
</gene>
<organism evidence="3 4">
    <name type="scientific">Ficus carica</name>
    <name type="common">Common fig</name>
    <dbReference type="NCBI Taxonomy" id="3494"/>
    <lineage>
        <taxon>Eukaryota</taxon>
        <taxon>Viridiplantae</taxon>
        <taxon>Streptophyta</taxon>
        <taxon>Embryophyta</taxon>
        <taxon>Tracheophyta</taxon>
        <taxon>Spermatophyta</taxon>
        <taxon>Magnoliopsida</taxon>
        <taxon>eudicotyledons</taxon>
        <taxon>Gunneridae</taxon>
        <taxon>Pentapetalae</taxon>
        <taxon>rosids</taxon>
        <taxon>fabids</taxon>
        <taxon>Rosales</taxon>
        <taxon>Moraceae</taxon>
        <taxon>Ficeae</taxon>
        <taxon>Ficus</taxon>
    </lineage>
</organism>
<reference evidence="3" key="1">
    <citation type="submission" date="2023-07" db="EMBL/GenBank/DDBJ databases">
        <title>draft genome sequence of fig (Ficus carica).</title>
        <authorList>
            <person name="Takahashi T."/>
            <person name="Nishimura K."/>
        </authorList>
    </citation>
    <scope>NUCLEOTIDE SEQUENCE</scope>
</reference>
<dbReference type="GO" id="GO:0001709">
    <property type="term" value="P:cell fate determination"/>
    <property type="evidence" value="ECO:0007669"/>
    <property type="project" value="TreeGrafter"/>
</dbReference>
<evidence type="ECO:0000313" key="4">
    <source>
        <dbReference type="Proteomes" id="UP001187192"/>
    </source>
</evidence>
<dbReference type="AlphaFoldDB" id="A0AA87ZZV8"/>
<keyword evidence="4" id="KW-1185">Reference proteome</keyword>
<dbReference type="PANTHER" id="PTHR33184">
    <property type="entry name" value="PROTEIN TAPETUM DETERMINANT 1-LIKE-RELATED"/>
    <property type="match status" value="1"/>
</dbReference>
<feature type="chain" id="PRO_5041705285" evidence="2">
    <location>
        <begin position="24"/>
        <end position="124"/>
    </location>
</feature>
<evidence type="ECO:0000313" key="3">
    <source>
        <dbReference type="EMBL" id="GMN45468.1"/>
    </source>
</evidence>
<sequence>MASIMKFLCLVLVFITLIVGGNGDQCSIADIKIDQSQTGAKVENKPEWSVTIRNECVCSQTDLQLDCNGYQTVKQVDPSILSVSGGHCLVNNGQPVYGFKNISFTYAWDTSFPFNPISSQIACS</sequence>
<comment type="caution">
    <text evidence="3">The sequence shown here is derived from an EMBL/GenBank/DDBJ whole genome shotgun (WGS) entry which is preliminary data.</text>
</comment>
<keyword evidence="1 2" id="KW-0732">Signal</keyword>
<accession>A0AA87ZZV8</accession>
<dbReference type="Proteomes" id="UP001187192">
    <property type="component" value="Unassembled WGS sequence"/>
</dbReference>
<feature type="signal peptide" evidence="2">
    <location>
        <begin position="1"/>
        <end position="23"/>
    </location>
</feature>
<protein>
    <submittedName>
        <fullName evidence="3">Uncharacterized protein</fullName>
    </submittedName>
</protein>
<dbReference type="InterPro" id="IPR040361">
    <property type="entry name" value="TPD1"/>
</dbReference>
<dbReference type="Pfam" id="PF24068">
    <property type="entry name" value="TPD1_C"/>
    <property type="match status" value="1"/>
</dbReference>
<dbReference type="PANTHER" id="PTHR33184:SF72">
    <property type="entry name" value="BETA-1,3-N-ACETYLGLUCOSAMINYLTRANSFERASE FAMILY PROTEIN"/>
    <property type="match status" value="1"/>
</dbReference>
<name>A0AA87ZZV8_FICCA</name>